<dbReference type="PIRSF" id="PIRSF002155">
    <property type="entry name" value="Ribosomal_L1"/>
    <property type="match status" value="1"/>
</dbReference>
<dbReference type="Pfam" id="PF00687">
    <property type="entry name" value="Ribosomal_L1"/>
    <property type="match status" value="1"/>
</dbReference>
<dbReference type="PROSITE" id="PS01199">
    <property type="entry name" value="RIBOSOMAL_L1"/>
    <property type="match status" value="1"/>
</dbReference>
<dbReference type="InterPro" id="IPR028364">
    <property type="entry name" value="Ribosomal_uL1/biogenesis"/>
</dbReference>
<dbReference type="GO" id="GO:0015934">
    <property type="term" value="C:large ribosomal subunit"/>
    <property type="evidence" value="ECO:0007669"/>
    <property type="project" value="InterPro"/>
</dbReference>
<sequence>MAIVAWTEDSKIPSEHLADCVAKVLKYANETKKRNFLETIELQIGLKNYDTRKDKRFKGSLKLPVEVKPKMTVCVLGNVTHCDQAAELGLDSINLDTLKTFKRDKKRVKALAAKYDAFLASDNLIKQIPRLLGPGLSKAGKFPGIVSNNDVLADKVAELRSTVTFQLKKVMCLGTAIGDVSMTAEQLETNLNMAINYLVSLLKKNWQNVKSLHIKSTMGPSQQLY</sequence>
<dbReference type="InterPro" id="IPR023673">
    <property type="entry name" value="Ribosomal_uL1_CS"/>
</dbReference>
<dbReference type="GeneID" id="25564669"/>
<dbReference type="InterPro" id="IPR023674">
    <property type="entry name" value="Ribosomal_uL1-like"/>
</dbReference>
<gene>
    <name evidence="5" type="ORF">AMSG_05215</name>
</gene>
<dbReference type="Gene3D" id="3.30.190.20">
    <property type="match status" value="1"/>
</dbReference>
<dbReference type="GO" id="GO:0003735">
    <property type="term" value="F:structural constituent of ribosome"/>
    <property type="evidence" value="ECO:0007669"/>
    <property type="project" value="InterPro"/>
</dbReference>
<dbReference type="PANTHER" id="PTHR23105">
    <property type="entry name" value="RIBOSOMAL PROTEIN L7AE FAMILY MEMBER"/>
    <property type="match status" value="1"/>
</dbReference>
<dbReference type="Proteomes" id="UP000054408">
    <property type="component" value="Unassembled WGS sequence"/>
</dbReference>
<dbReference type="CDD" id="cd00403">
    <property type="entry name" value="Ribosomal_L1"/>
    <property type="match status" value="1"/>
</dbReference>
<dbReference type="eggNOG" id="KOG1570">
    <property type="taxonomic scope" value="Eukaryota"/>
</dbReference>
<dbReference type="GO" id="GO:0003723">
    <property type="term" value="F:RNA binding"/>
    <property type="evidence" value="ECO:0007669"/>
    <property type="project" value="InterPro"/>
</dbReference>
<accession>A0A0L0DA57</accession>
<dbReference type="InterPro" id="IPR016095">
    <property type="entry name" value="Ribosomal_uL1_3-a/b-sand"/>
</dbReference>
<evidence type="ECO:0000313" key="5">
    <source>
        <dbReference type="EMBL" id="KNC49227.1"/>
    </source>
</evidence>
<comment type="similarity">
    <text evidence="1 4">Belongs to the universal ribosomal protein uL1 family.</text>
</comment>
<dbReference type="RefSeq" id="XP_013757946.1">
    <property type="nucleotide sequence ID" value="XM_013902492.1"/>
</dbReference>
<keyword evidence="3 4" id="KW-0687">Ribonucleoprotein</keyword>
<evidence type="ECO:0000256" key="4">
    <source>
        <dbReference type="RuleBase" id="RU000659"/>
    </source>
</evidence>
<name>A0A0L0DA57_THETB</name>
<dbReference type="SUPFAM" id="SSF56808">
    <property type="entry name" value="Ribosomal protein L1"/>
    <property type="match status" value="1"/>
</dbReference>
<protein>
    <recommendedName>
        <fullName evidence="4">Ribosomal protein</fullName>
    </recommendedName>
</protein>
<dbReference type="GO" id="GO:0006412">
    <property type="term" value="P:translation"/>
    <property type="evidence" value="ECO:0007669"/>
    <property type="project" value="InterPro"/>
</dbReference>
<dbReference type="FunFam" id="3.40.50.790:FF:000005">
    <property type="entry name" value="50S ribosomal protein L1"/>
    <property type="match status" value="1"/>
</dbReference>
<dbReference type="InterPro" id="IPR002143">
    <property type="entry name" value="Ribosomal_uL1"/>
</dbReference>
<dbReference type="OrthoDB" id="2449818at2759"/>
<dbReference type="Gene3D" id="3.40.50.790">
    <property type="match status" value="1"/>
</dbReference>
<reference evidence="5 6" key="1">
    <citation type="submission" date="2010-05" db="EMBL/GenBank/DDBJ databases">
        <title>The Genome Sequence of Thecamonas trahens ATCC 50062.</title>
        <authorList>
            <consortium name="The Broad Institute Genome Sequencing Platform"/>
            <person name="Russ C."/>
            <person name="Cuomo C."/>
            <person name="Shea T."/>
            <person name="Young S.K."/>
            <person name="Zeng Q."/>
            <person name="Koehrsen M."/>
            <person name="Haas B."/>
            <person name="Borodovsky M."/>
            <person name="Guigo R."/>
            <person name="Alvarado L."/>
            <person name="Berlin A."/>
            <person name="Bochicchio J."/>
            <person name="Borenstein D."/>
            <person name="Chapman S."/>
            <person name="Chen Z."/>
            <person name="Freedman E."/>
            <person name="Gellesch M."/>
            <person name="Goldberg J."/>
            <person name="Griggs A."/>
            <person name="Gujja S."/>
            <person name="Heilman E."/>
            <person name="Heiman D."/>
            <person name="Hepburn T."/>
            <person name="Howarth C."/>
            <person name="Jen D."/>
            <person name="Larson L."/>
            <person name="Mehta T."/>
            <person name="Park D."/>
            <person name="Pearson M."/>
            <person name="Roberts A."/>
            <person name="Saif S."/>
            <person name="Shenoy N."/>
            <person name="Sisk P."/>
            <person name="Stolte C."/>
            <person name="Sykes S."/>
            <person name="Thomson T."/>
            <person name="Walk T."/>
            <person name="White J."/>
            <person name="Yandava C."/>
            <person name="Burger G."/>
            <person name="Gray M.W."/>
            <person name="Holland P.W.H."/>
            <person name="King N."/>
            <person name="Lang F.B.F."/>
            <person name="Roger A.J."/>
            <person name="Ruiz-Trillo I."/>
            <person name="Lander E."/>
            <person name="Nusbaum C."/>
        </authorList>
    </citation>
    <scope>NUCLEOTIDE SEQUENCE [LARGE SCALE GENOMIC DNA]</scope>
    <source>
        <strain evidence="5 6">ATCC 50062</strain>
    </source>
</reference>
<evidence type="ECO:0000256" key="1">
    <source>
        <dbReference type="ARBA" id="ARBA00010531"/>
    </source>
</evidence>
<keyword evidence="6" id="KW-1185">Reference proteome</keyword>
<dbReference type="OMA" id="GPRNKMP"/>
<evidence type="ECO:0000256" key="3">
    <source>
        <dbReference type="ARBA" id="ARBA00023274"/>
    </source>
</evidence>
<dbReference type="InterPro" id="IPR050257">
    <property type="entry name" value="eL8/uL1-like"/>
</dbReference>
<evidence type="ECO:0000313" key="6">
    <source>
        <dbReference type="Proteomes" id="UP000054408"/>
    </source>
</evidence>
<dbReference type="EMBL" id="GL349454">
    <property type="protein sequence ID" value="KNC49227.1"/>
    <property type="molecule type" value="Genomic_DNA"/>
</dbReference>
<evidence type="ECO:0000256" key="2">
    <source>
        <dbReference type="ARBA" id="ARBA00022980"/>
    </source>
</evidence>
<keyword evidence="2 4" id="KW-0689">Ribosomal protein</keyword>
<organism evidence="5 6">
    <name type="scientific">Thecamonas trahens ATCC 50062</name>
    <dbReference type="NCBI Taxonomy" id="461836"/>
    <lineage>
        <taxon>Eukaryota</taxon>
        <taxon>Apusozoa</taxon>
        <taxon>Apusomonadida</taxon>
        <taxon>Apusomonadidae</taxon>
        <taxon>Thecamonas</taxon>
    </lineage>
</organism>
<proteinExistence type="inferred from homology"/>
<dbReference type="AlphaFoldDB" id="A0A0L0DA57"/>
<dbReference type="STRING" id="461836.A0A0L0DA57"/>